<dbReference type="AlphaFoldDB" id="A0A0D5YSV4"/>
<dbReference type="KEGG" id="mlt:VC82_1729"/>
<evidence type="ECO:0000313" key="2">
    <source>
        <dbReference type="Proteomes" id="UP000032726"/>
    </source>
</evidence>
<protein>
    <submittedName>
        <fullName evidence="1">Uncharacterized protein</fullName>
    </submittedName>
</protein>
<keyword evidence="2" id="KW-1185">Reference proteome</keyword>
<dbReference type="HOGENOM" id="CLU_1764730_0_0_10"/>
<dbReference type="EMBL" id="CP011071">
    <property type="protein sequence ID" value="AKA35340.1"/>
    <property type="molecule type" value="Genomic_DNA"/>
</dbReference>
<dbReference type="RefSeq" id="WP_045802004.1">
    <property type="nucleotide sequence ID" value="NZ_CP011071.1"/>
</dbReference>
<evidence type="ECO:0000313" key="1">
    <source>
        <dbReference type="EMBL" id="AKA35340.1"/>
    </source>
</evidence>
<sequence>MAKVVQVKLKSVPDTIHVGDNLNDITVIVELEFHPIDLKLEMEYLLHLFVYDIHGKMDVPVVISNWDESMIMSVSEDGRSDYFLGKKAVEVKADTEQRYFEVPMALKLGNLSGHYSSVTRKFEVIATLIPAVSKASKWSAPFVSNLLF</sequence>
<gene>
    <name evidence="1" type="ORF">VC82_1729</name>
</gene>
<name>A0A0D5YSV4_9FLAO</name>
<accession>A0A0D5YSV4</accession>
<dbReference type="STRING" id="516051.VC82_1729"/>
<dbReference type="OrthoDB" id="1162358at2"/>
<proteinExistence type="predicted"/>
<dbReference type="Proteomes" id="UP000032726">
    <property type="component" value="Chromosome"/>
</dbReference>
<organism evidence="1 2">
    <name type="scientific">Flagellimonas lutaonensis</name>
    <dbReference type="NCBI Taxonomy" id="516051"/>
    <lineage>
        <taxon>Bacteria</taxon>
        <taxon>Pseudomonadati</taxon>
        <taxon>Bacteroidota</taxon>
        <taxon>Flavobacteriia</taxon>
        <taxon>Flavobacteriales</taxon>
        <taxon>Flavobacteriaceae</taxon>
        <taxon>Flagellimonas</taxon>
    </lineage>
</organism>
<reference evidence="1 2" key="1">
    <citation type="submission" date="2015-03" db="EMBL/GenBank/DDBJ databases">
        <title>Complete genome sequence of Muricauda lutaonensis CC-HSB-11T, isolated from a coastal hot spring.</title>
        <authorList>
            <person name="Kim K.M."/>
        </authorList>
    </citation>
    <scope>NUCLEOTIDE SEQUENCE [LARGE SCALE GENOMIC DNA]</scope>
    <source>
        <strain evidence="1 2">CC-HSB-11</strain>
    </source>
</reference>